<evidence type="ECO:0000313" key="4">
    <source>
        <dbReference type="Proteomes" id="UP000654075"/>
    </source>
</evidence>
<dbReference type="SUPFAM" id="SSF48452">
    <property type="entry name" value="TPR-like"/>
    <property type="match status" value="4"/>
</dbReference>
<feature type="region of interest" description="Disordered" evidence="2">
    <location>
        <begin position="193"/>
        <end position="248"/>
    </location>
</feature>
<proteinExistence type="predicted"/>
<dbReference type="InterPro" id="IPR011990">
    <property type="entry name" value="TPR-like_helical_dom_sf"/>
</dbReference>
<feature type="region of interest" description="Disordered" evidence="2">
    <location>
        <begin position="410"/>
        <end position="490"/>
    </location>
</feature>
<dbReference type="Proteomes" id="UP000654075">
    <property type="component" value="Unassembled WGS sequence"/>
</dbReference>
<sequence>MVLISEIEEEEEVKPMPVESGFRRMQIIEASDSDDDEVGKDSAGMKDPFPDIAIEASIAGVAKAKEQGNALFAKGSIEESERCFSKGIWLAEESGRVAGVTTDVLSALYSNRAFARMRLKRWPGVEKDCCDALRLNATNAKALYRRALARLELGRPAEALEDVDLVLPRLTPSSNQEALELKSRIQKCLEVREDKDTDSKAKPGAPLESGFRRMQIVEVSDSDEEAAVVPPTTSSEAKAPPDSEGSGFRRMQIVEADDSDEESSDPFSDISIEASVAGVTKAKEQGNALFAKGSLEESEKWFSKAIWLAEGSGRVAGVPADLRSTLHSNRAFARMRLKQWPGVETDCSEALALNATNAKALYRRALARLELGRPAEALEDIETVLPQLTPSSNPEALELKGRILESLGRGSADKASLTSKPSSPSAKVVEKAPASDDANRAKAEAPPQSGFRRMQVVEASDSEEENDKPTPSASSRAVANGSGAQQDPFPDISVEASIAGVTKAKEQGNALFAKGSLEESEKWFSKAIWLAEGSGRVAGVPADLRSTLHSNRAFARMRLKQWPGVETDCSEALALNATNAKALYRRALARLELGRPAEALEDIETVLPQLTPSSNPEALELKGRILESLGRGSSDYKAPSANALPLSSGPPLQSGFRRMEIVEASDDSDQEIDDPASAKSQPPSPSVNVEKASAKSQPPSPSAKVEKAPAADDANKAKPEAPPQSSFRRMQVVEASDSEEEIDKPTPSASSRAVQVANGSGTQQDPFPDISVEASIAGVTKAKEQGNALFGKGSLEEAERWFSKAIWLAEESGRVAGVPADLLSTLHSNRAFARMRLKQWPGVETDCSEALALNATNAKALYRRALARFELGRPAEALADVDKVLPQLATSSNPEALELKKRILECLDSGSADKASTSQLPSPSAKVEKASTAEFFSIASPQKEVADASPVSQRKPAPVAAPLVTNPVADQAPVSPTSPVSKRKPVPVRTLAAPTLPTASPKNSFELLRQYSSLK</sequence>
<comment type="caution">
    <text evidence="3">The sequence shown here is derived from an EMBL/GenBank/DDBJ whole genome shotgun (WGS) entry which is preliminary data.</text>
</comment>
<dbReference type="GO" id="GO:0101031">
    <property type="term" value="C:protein folding chaperone complex"/>
    <property type="evidence" value="ECO:0007669"/>
    <property type="project" value="TreeGrafter"/>
</dbReference>
<dbReference type="PANTHER" id="PTHR46423:SF1">
    <property type="entry name" value="RNA POLYMERASE II-ASSOCIATED PROTEIN 3"/>
    <property type="match status" value="1"/>
</dbReference>
<dbReference type="InterPro" id="IPR019734">
    <property type="entry name" value="TPR_rpt"/>
</dbReference>
<feature type="region of interest" description="Disordered" evidence="2">
    <location>
        <begin position="635"/>
        <end position="768"/>
    </location>
</feature>
<dbReference type="OrthoDB" id="433074at2759"/>
<dbReference type="PANTHER" id="PTHR46423">
    <property type="entry name" value="RNA POLYMERASE II-ASSOCIATED PROTEIN 3"/>
    <property type="match status" value="1"/>
</dbReference>
<feature type="compositionally biased region" description="Polar residues" evidence="2">
    <location>
        <begin position="747"/>
        <end position="765"/>
    </location>
</feature>
<feature type="compositionally biased region" description="Basic and acidic residues" evidence="2">
    <location>
        <begin position="428"/>
        <end position="443"/>
    </location>
</feature>
<dbReference type="SMART" id="SM00028">
    <property type="entry name" value="TPR"/>
    <property type="match status" value="12"/>
</dbReference>
<protein>
    <submittedName>
        <fullName evidence="3">Uncharacterized protein</fullName>
    </submittedName>
</protein>
<accession>A0A813HVV6</accession>
<dbReference type="Gene3D" id="1.25.40.10">
    <property type="entry name" value="Tetratricopeptide repeat domain"/>
    <property type="match status" value="4"/>
</dbReference>
<name>A0A813HVV6_POLGL</name>
<reference evidence="3" key="1">
    <citation type="submission" date="2021-02" db="EMBL/GenBank/DDBJ databases">
        <authorList>
            <person name="Dougan E. K."/>
            <person name="Rhodes N."/>
            <person name="Thang M."/>
            <person name="Chan C."/>
        </authorList>
    </citation>
    <scope>NUCLEOTIDE SEQUENCE</scope>
</reference>
<dbReference type="InterPro" id="IPR051966">
    <property type="entry name" value="RPAP3"/>
</dbReference>
<feature type="compositionally biased region" description="Polar residues" evidence="2">
    <location>
        <begin position="469"/>
        <end position="485"/>
    </location>
</feature>
<dbReference type="EMBL" id="CAJNNV010032924">
    <property type="protein sequence ID" value="CAE8641523.1"/>
    <property type="molecule type" value="Genomic_DNA"/>
</dbReference>
<feature type="compositionally biased region" description="Acidic residues" evidence="2">
    <location>
        <begin position="663"/>
        <end position="674"/>
    </location>
</feature>
<evidence type="ECO:0000313" key="3">
    <source>
        <dbReference type="EMBL" id="CAE8641523.1"/>
    </source>
</evidence>
<feature type="region of interest" description="Disordered" evidence="2">
    <location>
        <begin position="943"/>
        <end position="1004"/>
    </location>
</feature>
<evidence type="ECO:0000256" key="2">
    <source>
        <dbReference type="SAM" id="MobiDB-lite"/>
    </source>
</evidence>
<keyword evidence="1" id="KW-0802">TPR repeat</keyword>
<feature type="compositionally biased region" description="Basic and acidic residues" evidence="2">
    <location>
        <begin position="704"/>
        <end position="719"/>
    </location>
</feature>
<evidence type="ECO:0000256" key="1">
    <source>
        <dbReference type="ARBA" id="ARBA00022803"/>
    </source>
</evidence>
<keyword evidence="4" id="KW-1185">Reference proteome</keyword>
<dbReference type="AlphaFoldDB" id="A0A813HVV6"/>
<gene>
    <name evidence="3" type="ORF">PGLA1383_LOCUS56147</name>
</gene>
<dbReference type="Pfam" id="PF13432">
    <property type="entry name" value="TPR_16"/>
    <property type="match status" value="2"/>
</dbReference>
<organism evidence="3 4">
    <name type="scientific">Polarella glacialis</name>
    <name type="common">Dinoflagellate</name>
    <dbReference type="NCBI Taxonomy" id="89957"/>
    <lineage>
        <taxon>Eukaryota</taxon>
        <taxon>Sar</taxon>
        <taxon>Alveolata</taxon>
        <taxon>Dinophyceae</taxon>
        <taxon>Suessiales</taxon>
        <taxon>Suessiaceae</taxon>
        <taxon>Polarella</taxon>
    </lineage>
</organism>
<feature type="non-terminal residue" evidence="3">
    <location>
        <position position="1"/>
    </location>
</feature>
<feature type="compositionally biased region" description="Polar residues" evidence="2">
    <location>
        <begin position="416"/>
        <end position="425"/>
    </location>
</feature>